<dbReference type="EMBL" id="CAMGZC010000225">
    <property type="protein sequence ID" value="CAI0645230.1"/>
    <property type="molecule type" value="Genomic_DNA"/>
</dbReference>
<reference evidence="3" key="1">
    <citation type="submission" date="2022-08" db="EMBL/GenBank/DDBJ databases">
        <authorList>
            <person name="Giroux E."/>
            <person name="Giroux E."/>
        </authorList>
    </citation>
    <scope>NUCLEOTIDE SEQUENCE</scope>
    <source>
        <strain evidence="3">H1091258</strain>
    </source>
</reference>
<proteinExistence type="predicted"/>
<feature type="region of interest" description="Disordered" evidence="1">
    <location>
        <begin position="33"/>
        <end position="125"/>
    </location>
</feature>
<keyword evidence="2" id="KW-0472">Membrane</keyword>
<dbReference type="AlphaFoldDB" id="A0A9W4RPV6"/>
<keyword evidence="2" id="KW-0812">Transmembrane</keyword>
<accession>A0A9W4RPV6</accession>
<keyword evidence="4" id="KW-1185">Reference proteome</keyword>
<comment type="caution">
    <text evidence="3">The sequence shown here is derived from an EMBL/GenBank/DDBJ whole genome shotgun (WGS) entry which is preliminary data.</text>
</comment>
<feature type="compositionally biased region" description="Polar residues" evidence="1">
    <location>
        <begin position="78"/>
        <end position="90"/>
    </location>
</feature>
<gene>
    <name evidence="3" type="ORF">CGXH109_LOCUS43288</name>
</gene>
<feature type="transmembrane region" description="Helical" evidence="2">
    <location>
        <begin position="260"/>
        <end position="288"/>
    </location>
</feature>
<evidence type="ECO:0000256" key="1">
    <source>
        <dbReference type="SAM" id="MobiDB-lite"/>
    </source>
</evidence>
<evidence type="ECO:0000256" key="2">
    <source>
        <dbReference type="SAM" id="Phobius"/>
    </source>
</evidence>
<keyword evidence="2" id="KW-1133">Transmembrane helix</keyword>
<name>A0A9W4RPV6_9PEZI</name>
<dbReference type="OrthoDB" id="4817680at2759"/>
<evidence type="ECO:0000313" key="4">
    <source>
        <dbReference type="Proteomes" id="UP001152533"/>
    </source>
</evidence>
<organism evidence="3 4">
    <name type="scientific">Colletotrichum noveboracense</name>
    <dbReference type="NCBI Taxonomy" id="2664923"/>
    <lineage>
        <taxon>Eukaryota</taxon>
        <taxon>Fungi</taxon>
        <taxon>Dikarya</taxon>
        <taxon>Ascomycota</taxon>
        <taxon>Pezizomycotina</taxon>
        <taxon>Sordariomycetes</taxon>
        <taxon>Hypocreomycetidae</taxon>
        <taxon>Glomerellales</taxon>
        <taxon>Glomerellaceae</taxon>
        <taxon>Colletotrichum</taxon>
        <taxon>Colletotrichum gloeosporioides species complex</taxon>
    </lineage>
</organism>
<feature type="transmembrane region" description="Helical" evidence="2">
    <location>
        <begin position="294"/>
        <end position="316"/>
    </location>
</feature>
<protein>
    <submittedName>
        <fullName evidence="3">Uncharacterized protein</fullName>
    </submittedName>
</protein>
<dbReference type="Proteomes" id="UP001152533">
    <property type="component" value="Unassembled WGS sequence"/>
</dbReference>
<evidence type="ECO:0000313" key="3">
    <source>
        <dbReference type="EMBL" id="CAI0645230.1"/>
    </source>
</evidence>
<feature type="region of interest" description="Disordered" evidence="1">
    <location>
        <begin position="359"/>
        <end position="380"/>
    </location>
</feature>
<sequence length="466" mass="52459">MSPLPGQASFSTATTAVASQGVAYPSVEEFTSFKLPATPKIIEPNCDSVSEESDKEGKLDPRPATPTPPSPVSTESSDLQINDDTPTNVRGESMIFPRQPLSVPRSSNATLGTPRWPFQNATPRPSVMVPMTRSVTASTTQWLDVRRSHPPEVSMTESLDEFQINHPHARMLALHPANLSLHLPHTPHQIRHFPQLVETPFRPAGPAPDAPQPRKNRSGNFFDWSRRLLKFGLRSGHGKRNSAIKPKTWWYQRISTQKDMFYGCTLFALFFLINFTVSTTIFATIQYFTKRTPFWLAIWEIISLCLFAFTSVIWILMFRFRRSVHVDEESRGRSIMPRACNETHIPARPREIEHRRTLGAASQREQRIQSMQQSDKVDSAPHAVQITEVPEEATVGQAVDHPDNYVVTEENIMATIPRNNTNEQIENYWTDVSLLPTSQSQVSSITAVIDTVTAPAVPTNTPRSER</sequence>